<dbReference type="Pfam" id="PF00188">
    <property type="entry name" value="CAP"/>
    <property type="match status" value="1"/>
</dbReference>
<dbReference type="Gene3D" id="3.40.33.10">
    <property type="entry name" value="CAP"/>
    <property type="match status" value="1"/>
</dbReference>
<evidence type="ECO:0000256" key="1">
    <source>
        <dbReference type="SAM" id="SignalP"/>
    </source>
</evidence>
<gene>
    <name evidence="3" type="ORF">EQG61_11935</name>
</gene>
<evidence type="ECO:0000313" key="4">
    <source>
        <dbReference type="Proteomes" id="UP000289857"/>
    </source>
</evidence>
<dbReference type="InterPro" id="IPR035940">
    <property type="entry name" value="CAP_sf"/>
</dbReference>
<sequence length="165" mass="18961">MKAKLLRLFLPIALVFTMVSCSKDTDSDSSQEYRLVTSYDYSAEESDLIQRINDYRESIGKSRLQIVNHISYKSYEHNEYMIDNNVVNHDYFDDRVNNIKHVLGAVRVGENVAYNFSSPTSVLNAWLNSPGHKANIEGDYTHFGVSISVNPTTGKRYYTNIFMKK</sequence>
<keyword evidence="1" id="KW-0732">Signal</keyword>
<evidence type="ECO:0000313" key="3">
    <source>
        <dbReference type="EMBL" id="RXR21426.1"/>
    </source>
</evidence>
<proteinExistence type="predicted"/>
<dbReference type="InterPro" id="IPR014044">
    <property type="entry name" value="CAP_dom"/>
</dbReference>
<feature type="signal peptide" evidence="1">
    <location>
        <begin position="1"/>
        <end position="22"/>
    </location>
</feature>
<dbReference type="CDD" id="cd05379">
    <property type="entry name" value="CAP_bacterial"/>
    <property type="match status" value="1"/>
</dbReference>
<comment type="caution">
    <text evidence="3">The sequence shown here is derived from an EMBL/GenBank/DDBJ whole genome shotgun (WGS) entry which is preliminary data.</text>
</comment>
<keyword evidence="4" id="KW-1185">Reference proteome</keyword>
<dbReference type="Proteomes" id="UP000289857">
    <property type="component" value="Unassembled WGS sequence"/>
</dbReference>
<name>A0A4Q1K813_9FLAO</name>
<feature type="domain" description="SCP" evidence="2">
    <location>
        <begin position="50"/>
        <end position="159"/>
    </location>
</feature>
<dbReference type="PANTHER" id="PTHR31157">
    <property type="entry name" value="SCP DOMAIN-CONTAINING PROTEIN"/>
    <property type="match status" value="1"/>
</dbReference>
<organism evidence="3 4">
    <name type="scientific">Flavobacterium stagni</name>
    <dbReference type="NCBI Taxonomy" id="2506421"/>
    <lineage>
        <taxon>Bacteria</taxon>
        <taxon>Pseudomonadati</taxon>
        <taxon>Bacteroidota</taxon>
        <taxon>Flavobacteriia</taxon>
        <taxon>Flavobacteriales</taxon>
        <taxon>Flavobacteriaceae</taxon>
        <taxon>Flavobacterium</taxon>
    </lineage>
</organism>
<dbReference type="RefSeq" id="WP_129462176.1">
    <property type="nucleotide sequence ID" value="NZ_SBKN01000008.1"/>
</dbReference>
<dbReference type="EMBL" id="SBKN01000008">
    <property type="protein sequence ID" value="RXR21426.1"/>
    <property type="molecule type" value="Genomic_DNA"/>
</dbReference>
<feature type="chain" id="PRO_5020807176" evidence="1">
    <location>
        <begin position="23"/>
        <end position="165"/>
    </location>
</feature>
<dbReference type="AlphaFoldDB" id="A0A4Q1K813"/>
<dbReference type="PANTHER" id="PTHR31157:SF1">
    <property type="entry name" value="SCP DOMAIN-CONTAINING PROTEIN"/>
    <property type="match status" value="1"/>
</dbReference>
<dbReference type="OrthoDB" id="982527at2"/>
<dbReference type="PROSITE" id="PS51257">
    <property type="entry name" value="PROKAR_LIPOPROTEIN"/>
    <property type="match status" value="1"/>
</dbReference>
<protein>
    <submittedName>
        <fullName evidence="3">CAP domain-containing protein</fullName>
    </submittedName>
</protein>
<accession>A0A4Q1K813</accession>
<reference evidence="4" key="1">
    <citation type="submission" date="2019-01" db="EMBL/GenBank/DDBJ databases">
        <title>Cytophagaceae bacterium strain CAR-16.</title>
        <authorList>
            <person name="Chen W.-M."/>
        </authorList>
    </citation>
    <scope>NUCLEOTIDE SEQUENCE [LARGE SCALE GENOMIC DNA]</scope>
    <source>
        <strain evidence="4">WWJ-16</strain>
    </source>
</reference>
<dbReference type="SUPFAM" id="SSF55797">
    <property type="entry name" value="PR-1-like"/>
    <property type="match status" value="1"/>
</dbReference>
<evidence type="ECO:0000259" key="2">
    <source>
        <dbReference type="Pfam" id="PF00188"/>
    </source>
</evidence>